<dbReference type="PRINTS" id="PR00040">
    <property type="entry name" value="HTHMERR"/>
</dbReference>
<dbReference type="SMART" id="SM00422">
    <property type="entry name" value="HTH_MERR"/>
    <property type="match status" value="1"/>
</dbReference>
<dbReference type="InterPro" id="IPR009061">
    <property type="entry name" value="DNA-bd_dom_put_sf"/>
</dbReference>
<dbReference type="RefSeq" id="WP_006593931.1">
    <property type="nucleotide sequence ID" value="NZ_BAHD01000066.1"/>
</dbReference>
<dbReference type="SUPFAM" id="SSF46955">
    <property type="entry name" value="Putative DNA-binding domain"/>
    <property type="match status" value="1"/>
</dbReference>
<dbReference type="PANTHER" id="PTHR30204:SF98">
    <property type="entry name" value="HTH-TYPE TRANSCRIPTIONAL REGULATOR ADHR"/>
    <property type="match status" value="1"/>
</dbReference>
<dbReference type="PANTHER" id="PTHR30204">
    <property type="entry name" value="REDOX-CYCLING DRUG-SENSING TRANSCRIPTIONAL ACTIVATOR SOXR"/>
    <property type="match status" value="1"/>
</dbReference>
<evidence type="ECO:0000259" key="2">
    <source>
        <dbReference type="PROSITE" id="PS50937"/>
    </source>
</evidence>
<dbReference type="Proteomes" id="UP000008366">
    <property type="component" value="Unassembled WGS sequence"/>
</dbReference>
<proteinExistence type="predicted"/>
<dbReference type="PROSITE" id="PS50937">
    <property type="entry name" value="HTH_MERR_2"/>
    <property type="match status" value="1"/>
</dbReference>
<keyword evidence="4" id="KW-1185">Reference proteome</keyword>
<dbReference type="CDD" id="cd04780">
    <property type="entry name" value="HTH_MerR-like_sg5"/>
    <property type="match status" value="1"/>
</dbReference>
<comment type="caution">
    <text evidence="3">The sequence shown here is derived from an EMBL/GenBank/DDBJ whole genome shotgun (WGS) entry which is preliminary data.</text>
</comment>
<dbReference type="InterPro" id="IPR000551">
    <property type="entry name" value="MerR-type_HTH_dom"/>
</dbReference>
<evidence type="ECO:0000256" key="1">
    <source>
        <dbReference type="ARBA" id="ARBA00023125"/>
    </source>
</evidence>
<evidence type="ECO:0000313" key="4">
    <source>
        <dbReference type="Proteomes" id="UP000008366"/>
    </source>
</evidence>
<feature type="domain" description="HTH merR-type" evidence="2">
    <location>
        <begin position="1"/>
        <end position="70"/>
    </location>
</feature>
<dbReference type="Pfam" id="PF13411">
    <property type="entry name" value="MerR_1"/>
    <property type="match status" value="1"/>
</dbReference>
<dbReference type="Gene3D" id="1.10.1660.10">
    <property type="match status" value="1"/>
</dbReference>
<accession>K6XF11</accession>
<protein>
    <submittedName>
        <fullName evidence="3">Putative MerR family transcriptional regulator</fullName>
    </submittedName>
</protein>
<reference evidence="3 4" key="1">
    <citation type="submission" date="2012-08" db="EMBL/GenBank/DDBJ databases">
        <title>Whole genome shotgun sequence of Kineosphaera limosa NBRC 100340.</title>
        <authorList>
            <person name="Yoshida I."/>
            <person name="Isaki S."/>
            <person name="Hosoyama A."/>
            <person name="Tsuchikane K."/>
            <person name="Katsumata H."/>
            <person name="Ando Y."/>
            <person name="Ohji S."/>
            <person name="Hamada M."/>
            <person name="Tamura T."/>
            <person name="Yamazoe A."/>
            <person name="Yamazaki S."/>
            <person name="Fujita N."/>
        </authorList>
    </citation>
    <scope>NUCLEOTIDE SEQUENCE [LARGE SCALE GENOMIC DNA]</scope>
    <source>
        <strain evidence="3 4">NBRC 100340</strain>
    </source>
</reference>
<organism evidence="3 4">
    <name type="scientific">Kineosphaera limosa NBRC 100340</name>
    <dbReference type="NCBI Taxonomy" id="1184609"/>
    <lineage>
        <taxon>Bacteria</taxon>
        <taxon>Bacillati</taxon>
        <taxon>Actinomycetota</taxon>
        <taxon>Actinomycetes</taxon>
        <taxon>Micrococcales</taxon>
        <taxon>Dermatophilaceae</taxon>
        <taxon>Kineosphaera</taxon>
    </lineage>
</organism>
<dbReference type="OrthoDB" id="5242095at2"/>
<name>K6XF11_9MICO</name>
<dbReference type="eggNOG" id="COG0789">
    <property type="taxonomic scope" value="Bacteria"/>
</dbReference>
<dbReference type="InterPro" id="IPR047057">
    <property type="entry name" value="MerR_fam"/>
</dbReference>
<evidence type="ECO:0000313" key="3">
    <source>
        <dbReference type="EMBL" id="GAB97399.1"/>
    </source>
</evidence>
<gene>
    <name evidence="3" type="ORF">KILIM_066_00400</name>
</gene>
<sequence length="212" mass="22853">MRMSGLAEATGVPVATLKYYLREGLLHAGRATSRTQAEYDNSHVERVRLVRALTEVGGLSLATVGRVLAVIEEPNLERTEVLGAAQRSLLGVDRVAIPPRDVEEPWAQSRTHAWLAGRGWLVDPRDPVVEDLDRAWSACDAAGIGLDEARMDAYADAAEQIAVIDVDSVPPEPQAAVRQVVLGTVLVDPVLAALRRLAQQHTAVSREVSAQG</sequence>
<dbReference type="GO" id="GO:0003700">
    <property type="term" value="F:DNA-binding transcription factor activity"/>
    <property type="evidence" value="ECO:0007669"/>
    <property type="project" value="InterPro"/>
</dbReference>
<dbReference type="AlphaFoldDB" id="K6XF11"/>
<dbReference type="STRING" id="1184609.KILIM_066_00400"/>
<keyword evidence="1" id="KW-0238">DNA-binding</keyword>
<dbReference type="GO" id="GO:0003677">
    <property type="term" value="F:DNA binding"/>
    <property type="evidence" value="ECO:0007669"/>
    <property type="project" value="UniProtKB-KW"/>
</dbReference>
<dbReference type="EMBL" id="BAHD01000066">
    <property type="protein sequence ID" value="GAB97399.1"/>
    <property type="molecule type" value="Genomic_DNA"/>
</dbReference>